<feature type="domain" description="FAD-binding" evidence="4">
    <location>
        <begin position="169"/>
        <end position="339"/>
    </location>
</feature>
<sequence length="420" mass="46532">MEVVEDIVIVGAGIAGLTTSLGLHRNMTTSTISGLQTSEISFEVEGQQGNHEVRCVQRKLLLEALANELPSGTIRYSSKVVSIEESGFYKLVHLADGTILKTKGKPLRVVSLVQRRITKPLAQSELPVAPFGTLPSVPLLFFSCILNGTIKPRYLYFIDVTIWLSSLVLIGCDGVNSVVARWLHFDNPAFTGRSAIRGCVNFKRSHGFGTKFMQFFGLGVRSGFIPCDDKTVYWFFTWTPSSQEKAIERNPAEMKQFVLSKLGKMPDEVRAIIENTELDSIISSPLRYRSPWELLWGNISKGNVCVAGDALHPMTPDIGQGGCAALEDGVILARCLAEAFLKEPSGETKGGAEIEREREQYKRIEMGLKKYAKERRWRSIELISTAYMVGSVQQANGQVMNFVRDKMLACISGWVVVEKG</sequence>
<evidence type="ECO:0000259" key="4">
    <source>
        <dbReference type="Pfam" id="PF01494"/>
    </source>
</evidence>
<dbReference type="PRINTS" id="PR00420">
    <property type="entry name" value="RNGMNOXGNASE"/>
</dbReference>
<dbReference type="EMBL" id="RXIC02000021">
    <property type="protein sequence ID" value="KAB1219997.1"/>
    <property type="molecule type" value="Genomic_DNA"/>
</dbReference>
<keyword evidence="1" id="KW-0560">Oxidoreductase</keyword>
<dbReference type="OrthoDB" id="655030at2759"/>
<evidence type="ECO:0000256" key="2">
    <source>
        <dbReference type="ARBA" id="ARBA00023033"/>
    </source>
</evidence>
<name>A0A6A1W7D6_9ROSI</name>
<dbReference type="PANTHER" id="PTHR45934:SF20">
    <property type="entry name" value="MONOOXYGENASE 2-RELATED"/>
    <property type="match status" value="1"/>
</dbReference>
<keyword evidence="2 5" id="KW-0503">Monooxygenase</keyword>
<dbReference type="Gene3D" id="3.50.50.60">
    <property type="entry name" value="FAD/NAD(P)-binding domain"/>
    <property type="match status" value="2"/>
</dbReference>
<keyword evidence="6" id="KW-1185">Reference proteome</keyword>
<dbReference type="Pfam" id="PF01494">
    <property type="entry name" value="FAD_binding_3"/>
    <property type="match status" value="1"/>
</dbReference>
<dbReference type="Proteomes" id="UP000516437">
    <property type="component" value="Chromosome 3"/>
</dbReference>
<dbReference type="InterPro" id="IPR044560">
    <property type="entry name" value="MOase"/>
</dbReference>
<dbReference type="PANTHER" id="PTHR45934">
    <property type="entry name" value="FAD/NAD(P)-BINDING OXIDOREDUCTASE FAMILY PROTEIN"/>
    <property type="match status" value="1"/>
</dbReference>
<dbReference type="SUPFAM" id="SSF51905">
    <property type="entry name" value="FAD/NAD(P)-binding domain"/>
    <property type="match status" value="2"/>
</dbReference>
<gene>
    <name evidence="5" type="ORF">CJ030_MR3G018333</name>
</gene>
<organism evidence="5 6">
    <name type="scientific">Morella rubra</name>
    <name type="common">Chinese bayberry</name>
    <dbReference type="NCBI Taxonomy" id="262757"/>
    <lineage>
        <taxon>Eukaryota</taxon>
        <taxon>Viridiplantae</taxon>
        <taxon>Streptophyta</taxon>
        <taxon>Embryophyta</taxon>
        <taxon>Tracheophyta</taxon>
        <taxon>Spermatophyta</taxon>
        <taxon>Magnoliopsida</taxon>
        <taxon>eudicotyledons</taxon>
        <taxon>Gunneridae</taxon>
        <taxon>Pentapetalae</taxon>
        <taxon>rosids</taxon>
        <taxon>fabids</taxon>
        <taxon>Fagales</taxon>
        <taxon>Myricaceae</taxon>
        <taxon>Morella</taxon>
    </lineage>
</organism>
<proteinExistence type="inferred from homology"/>
<dbReference type="AlphaFoldDB" id="A0A6A1W7D6"/>
<dbReference type="GO" id="GO:0071949">
    <property type="term" value="F:FAD binding"/>
    <property type="evidence" value="ECO:0007669"/>
    <property type="project" value="InterPro"/>
</dbReference>
<protein>
    <submittedName>
        <fullName evidence="5">6-hydroxynicotinate 3-monooxygenase</fullName>
    </submittedName>
</protein>
<dbReference type="GO" id="GO:0004497">
    <property type="term" value="F:monooxygenase activity"/>
    <property type="evidence" value="ECO:0007669"/>
    <property type="project" value="UniProtKB-KW"/>
</dbReference>
<dbReference type="InterPro" id="IPR002938">
    <property type="entry name" value="FAD-bd"/>
</dbReference>
<comment type="similarity">
    <text evidence="3">Belongs to the 3-hydroxybenzoate 6-hydroxylase family.</text>
</comment>
<evidence type="ECO:0000256" key="1">
    <source>
        <dbReference type="ARBA" id="ARBA00023002"/>
    </source>
</evidence>
<reference evidence="5 6" key="1">
    <citation type="journal article" date="2019" name="Plant Biotechnol. J.">
        <title>The red bayberry genome and genetic basis of sex determination.</title>
        <authorList>
            <person name="Jia H.M."/>
            <person name="Jia H.J."/>
            <person name="Cai Q.L."/>
            <person name="Wang Y."/>
            <person name="Zhao H.B."/>
            <person name="Yang W.F."/>
            <person name="Wang G.Y."/>
            <person name="Li Y.H."/>
            <person name="Zhan D.L."/>
            <person name="Shen Y.T."/>
            <person name="Niu Q.F."/>
            <person name="Chang L."/>
            <person name="Qiu J."/>
            <person name="Zhao L."/>
            <person name="Xie H.B."/>
            <person name="Fu W.Y."/>
            <person name="Jin J."/>
            <person name="Li X.W."/>
            <person name="Jiao Y."/>
            <person name="Zhou C.C."/>
            <person name="Tu T."/>
            <person name="Chai C.Y."/>
            <person name="Gao J.L."/>
            <person name="Fan L.J."/>
            <person name="van de Weg E."/>
            <person name="Wang J.Y."/>
            <person name="Gao Z.S."/>
        </authorList>
    </citation>
    <scope>NUCLEOTIDE SEQUENCE [LARGE SCALE GENOMIC DNA]</scope>
    <source>
        <tissue evidence="5">Leaves</tissue>
    </source>
</reference>
<evidence type="ECO:0000313" key="6">
    <source>
        <dbReference type="Proteomes" id="UP000516437"/>
    </source>
</evidence>
<evidence type="ECO:0000313" key="5">
    <source>
        <dbReference type="EMBL" id="KAB1219997.1"/>
    </source>
</evidence>
<evidence type="ECO:0000256" key="3">
    <source>
        <dbReference type="ARBA" id="ARBA00024018"/>
    </source>
</evidence>
<accession>A0A6A1W7D6</accession>
<dbReference type="InterPro" id="IPR036188">
    <property type="entry name" value="FAD/NAD-bd_sf"/>
</dbReference>
<comment type="caution">
    <text evidence="5">The sequence shown here is derived from an EMBL/GenBank/DDBJ whole genome shotgun (WGS) entry which is preliminary data.</text>
</comment>